<reference evidence="2 3" key="1">
    <citation type="submission" date="2019-04" db="EMBL/GenBank/DDBJ databases">
        <title>Fungal friends and foes A comparative genomics study of 23 Aspergillus species from section Flavi.</title>
        <authorList>
            <consortium name="DOE Joint Genome Institute"/>
            <person name="Kjaerbolling I."/>
            <person name="Vesth T.C."/>
            <person name="Frisvad J.C."/>
            <person name="Nybo J.L."/>
            <person name="Theobald S."/>
            <person name="Kildgaard S."/>
            <person name="Petersen T.I."/>
            <person name="Kuo A."/>
            <person name="Sato A."/>
            <person name="Lyhne E.K."/>
            <person name="Kogle M.E."/>
            <person name="Wiebenga A."/>
            <person name="Kun R.S."/>
            <person name="Lubbers R.J."/>
            <person name="Makela M.R."/>
            <person name="Barry K."/>
            <person name="Chovatia M."/>
            <person name="Clum A."/>
            <person name="Daum C."/>
            <person name="Haridas S."/>
            <person name="He G."/>
            <person name="LaButti K."/>
            <person name="Lipzen A."/>
            <person name="Mondo S."/>
            <person name="Pangilinan J."/>
            <person name="Riley R."/>
            <person name="Salamov A."/>
            <person name="Simmons B.A."/>
            <person name="Magnuson J.K."/>
            <person name="Henrissat B."/>
            <person name="Mortensen U.H."/>
            <person name="Larsen T.O."/>
            <person name="De vries R.P."/>
            <person name="Grigoriev I.V."/>
            <person name="Machida M."/>
            <person name="Baker S.E."/>
            <person name="Andersen M.R."/>
        </authorList>
    </citation>
    <scope>NUCLEOTIDE SEQUENCE [LARGE SCALE GENOMIC DNA]</scope>
    <source>
        <strain evidence="2 3">CBS 117618</strain>
    </source>
</reference>
<accession>A0A5N6D5X5</accession>
<feature type="signal peptide" evidence="1">
    <location>
        <begin position="1"/>
        <end position="16"/>
    </location>
</feature>
<name>A0A5N6D5X5_ASPPA</name>
<keyword evidence="1" id="KW-0732">Signal</keyword>
<dbReference type="Proteomes" id="UP000326532">
    <property type="component" value="Unassembled WGS sequence"/>
</dbReference>
<dbReference type="VEuPathDB" id="FungiDB:BDV34DRAFT_206361"/>
<dbReference type="EMBL" id="ML735067">
    <property type="protein sequence ID" value="KAB8199663.1"/>
    <property type="molecule type" value="Genomic_DNA"/>
</dbReference>
<evidence type="ECO:0000256" key="1">
    <source>
        <dbReference type="SAM" id="SignalP"/>
    </source>
</evidence>
<feature type="chain" id="PRO_5024882804" description="Secreted protein" evidence="1">
    <location>
        <begin position="17"/>
        <end position="115"/>
    </location>
</feature>
<dbReference type="AlphaFoldDB" id="A0A5N6D5X5"/>
<evidence type="ECO:0000313" key="2">
    <source>
        <dbReference type="EMBL" id="KAB8199663.1"/>
    </source>
</evidence>
<organism evidence="2 3">
    <name type="scientific">Aspergillus parasiticus</name>
    <dbReference type="NCBI Taxonomy" id="5067"/>
    <lineage>
        <taxon>Eukaryota</taxon>
        <taxon>Fungi</taxon>
        <taxon>Dikarya</taxon>
        <taxon>Ascomycota</taxon>
        <taxon>Pezizomycotina</taxon>
        <taxon>Eurotiomycetes</taxon>
        <taxon>Eurotiomycetidae</taxon>
        <taxon>Eurotiales</taxon>
        <taxon>Aspergillaceae</taxon>
        <taxon>Aspergillus</taxon>
        <taxon>Aspergillus subgen. Circumdati</taxon>
    </lineage>
</organism>
<keyword evidence="3" id="KW-1185">Reference proteome</keyword>
<evidence type="ECO:0008006" key="4">
    <source>
        <dbReference type="Google" id="ProtNLM"/>
    </source>
</evidence>
<evidence type="ECO:0000313" key="3">
    <source>
        <dbReference type="Proteomes" id="UP000326532"/>
    </source>
</evidence>
<proteinExistence type="predicted"/>
<protein>
    <recommendedName>
        <fullName evidence="4">Secreted protein</fullName>
    </recommendedName>
</protein>
<sequence length="115" mass="13345">MFIILFFFQTSSRLWGQIPKWRTGRCSAGPARLAGESILPFTRRVHWPSMQLRCTQSCSQLSQWEECHPLSGLSVTPQPMGWRGRMVFTHFSLFFLEVPPVTTLRGRHPTPIYFC</sequence>
<gene>
    <name evidence="2" type="ORF">BDV34DRAFT_206361</name>
</gene>